<dbReference type="GO" id="GO:0005886">
    <property type="term" value="C:plasma membrane"/>
    <property type="evidence" value="ECO:0007669"/>
    <property type="project" value="UniProtKB-SubCell"/>
</dbReference>
<evidence type="ECO:0000256" key="4">
    <source>
        <dbReference type="ARBA" id="ARBA00022475"/>
    </source>
</evidence>
<dbReference type="InterPro" id="IPR000522">
    <property type="entry name" value="ABC_transptr_permease_BtuC"/>
</dbReference>
<dbReference type="STRING" id="1732.SAMN02910417_00063"/>
<keyword evidence="7" id="KW-0472">Membrane</keyword>
<proteinExistence type="inferred from homology"/>
<evidence type="ECO:0000313" key="8">
    <source>
        <dbReference type="EMBL" id="SDB01750.1"/>
    </source>
</evidence>
<sequence>MTCLSPLLDTDIMKTENTSARGRIRIHQENDELMEYRKKEKKHKNAKMSRLWVLLIIWIGLVIVSMCVIVPYDKWDYSLAYLVDNTSTNIRDLYEYLIGRSAGSTTGGIFWQYIGAALVGAALSACGASFQGSFKNVLAGPSTMGVMAGGTLGCTLYMLLFVPTTQQAVNVQTQVGTYVNQTLWQQYQSELCILAGCIGGVLLVLGVSIIAGKGKLSSSTMIVSGMVFSTIVSNITMIVQYYILIKDPEDERIEAIKDLMMGNVTTLNNPQIVAMMGIPIIVALVVLMILRGKLNLLSFGEEEAKTMGVNVYAYRNIMIILGTILTAMVVSFCGKIGFLGFMVPLVSRKIAGPNLKKLLPVSILMGMILMTVVYDIARIVNLTSYLNVITSSVGCVVMVIVLLKKRRAKCS</sequence>
<evidence type="ECO:0000256" key="1">
    <source>
        <dbReference type="ARBA" id="ARBA00004651"/>
    </source>
</evidence>
<keyword evidence="5" id="KW-0812">Transmembrane</keyword>
<dbReference type="PANTHER" id="PTHR30472">
    <property type="entry name" value="FERRIC ENTEROBACTIN TRANSPORT SYSTEM PERMEASE PROTEIN"/>
    <property type="match status" value="1"/>
</dbReference>
<evidence type="ECO:0000256" key="6">
    <source>
        <dbReference type="ARBA" id="ARBA00022989"/>
    </source>
</evidence>
<accession>A0A1G6A098</accession>
<evidence type="ECO:0000256" key="5">
    <source>
        <dbReference type="ARBA" id="ARBA00022692"/>
    </source>
</evidence>
<dbReference type="Proteomes" id="UP000199228">
    <property type="component" value="Unassembled WGS sequence"/>
</dbReference>
<evidence type="ECO:0000256" key="7">
    <source>
        <dbReference type="ARBA" id="ARBA00023136"/>
    </source>
</evidence>
<dbReference type="AlphaFoldDB" id="A0A1G6A098"/>
<protein>
    <submittedName>
        <fullName evidence="8">Iron complex transport system permease protein</fullName>
    </submittedName>
</protein>
<keyword evidence="6" id="KW-1133">Transmembrane helix</keyword>
<keyword evidence="4" id="KW-1003">Cell membrane</keyword>
<dbReference type="EMBL" id="FMXR01000004">
    <property type="protein sequence ID" value="SDB01750.1"/>
    <property type="molecule type" value="Genomic_DNA"/>
</dbReference>
<dbReference type="CDD" id="cd06550">
    <property type="entry name" value="TM_ABC_iron-siderophores_like"/>
    <property type="match status" value="1"/>
</dbReference>
<keyword evidence="9" id="KW-1185">Reference proteome</keyword>
<dbReference type="PANTHER" id="PTHR30472:SF70">
    <property type="entry name" value="MOLYBDATE IMPORT SYSTEM PERMEASE PROTEIN MOLB"/>
    <property type="match status" value="1"/>
</dbReference>
<evidence type="ECO:0000256" key="3">
    <source>
        <dbReference type="ARBA" id="ARBA00022448"/>
    </source>
</evidence>
<evidence type="ECO:0000313" key="9">
    <source>
        <dbReference type="Proteomes" id="UP000199228"/>
    </source>
</evidence>
<dbReference type="Pfam" id="PF01032">
    <property type="entry name" value="FecCD"/>
    <property type="match status" value="1"/>
</dbReference>
<name>A0A1G6A098_EUBOX</name>
<comment type="similarity">
    <text evidence="2">Belongs to the binding-protein-dependent transport system permease family. FecCD subfamily.</text>
</comment>
<comment type="subcellular location">
    <subcellularLocation>
        <location evidence="1">Cell membrane</location>
        <topology evidence="1">Multi-pass membrane protein</topology>
    </subcellularLocation>
</comment>
<keyword evidence="3" id="KW-0813">Transport</keyword>
<dbReference type="InterPro" id="IPR037294">
    <property type="entry name" value="ABC_BtuC-like"/>
</dbReference>
<reference evidence="8 9" key="1">
    <citation type="submission" date="2016-10" db="EMBL/GenBank/DDBJ databases">
        <authorList>
            <person name="de Groot N.N."/>
        </authorList>
    </citation>
    <scope>NUCLEOTIDE SEQUENCE [LARGE SCALE GENOMIC DNA]</scope>
    <source>
        <strain evidence="8 9">DSM 3217</strain>
    </source>
</reference>
<dbReference type="GO" id="GO:0033214">
    <property type="term" value="P:siderophore-iron import into cell"/>
    <property type="evidence" value="ECO:0007669"/>
    <property type="project" value="TreeGrafter"/>
</dbReference>
<evidence type="ECO:0000256" key="2">
    <source>
        <dbReference type="ARBA" id="ARBA00007935"/>
    </source>
</evidence>
<dbReference type="GO" id="GO:0022857">
    <property type="term" value="F:transmembrane transporter activity"/>
    <property type="evidence" value="ECO:0007669"/>
    <property type="project" value="InterPro"/>
</dbReference>
<dbReference type="Gene3D" id="1.10.3470.10">
    <property type="entry name" value="ABC transporter involved in vitamin B12 uptake, BtuC"/>
    <property type="match status" value="1"/>
</dbReference>
<organism evidence="8 9">
    <name type="scientific">Eubacterium oxidoreducens</name>
    <dbReference type="NCBI Taxonomy" id="1732"/>
    <lineage>
        <taxon>Bacteria</taxon>
        <taxon>Bacillati</taxon>
        <taxon>Bacillota</taxon>
        <taxon>Clostridia</taxon>
        <taxon>Eubacteriales</taxon>
        <taxon>Eubacteriaceae</taxon>
        <taxon>Eubacterium</taxon>
    </lineage>
</organism>
<dbReference type="SUPFAM" id="SSF81345">
    <property type="entry name" value="ABC transporter involved in vitamin B12 uptake, BtuC"/>
    <property type="match status" value="1"/>
</dbReference>
<gene>
    <name evidence="8" type="ORF">SAMN02910417_00063</name>
</gene>